<dbReference type="PIR" id="T04586">
    <property type="entry name" value="T04586"/>
</dbReference>
<dbReference type="EMBL" id="AL161588">
    <property type="protein sequence ID" value="CAB81526.1"/>
    <property type="molecule type" value="Genomic_DNA"/>
</dbReference>
<reference evidence="3 6" key="3">
    <citation type="journal article" date="1999" name="Nature">
        <title>Sequence and analysis of chromosome 4 of the plant Arabidopsis thaliana.</title>
        <authorList>
            <consortium name="EU"/>
            <consortium name="CSHL and WU Arabidopsis Sequencing Project"/>
            <person name="Mayer K."/>
            <person name="Schuller C."/>
            <person name="Wambutt R."/>
            <person name="Murphy G."/>
            <person name="Volckaert G."/>
            <person name="Pohl T."/>
            <person name="Dusterhoft A."/>
            <person name="Stiekema W."/>
            <person name="Entian K.D."/>
            <person name="Terryn N."/>
            <person name="Harris B."/>
            <person name="Ansorge W."/>
            <person name="Brandt P."/>
            <person name="Grivell L."/>
            <person name="Rieger M."/>
            <person name="Weichselgartner M."/>
            <person name="de Simone V."/>
            <person name="Obermaier B."/>
            <person name="Mache R."/>
            <person name="Muller M."/>
            <person name="Kreis M."/>
            <person name="Delseny M."/>
            <person name="Puigdomenech P."/>
            <person name="Watson M."/>
            <person name="Schmidtheini T."/>
            <person name="Reichert B."/>
            <person name="Portatelle D."/>
            <person name="Perez-Alonso M."/>
            <person name="Boutry M."/>
            <person name="Bancroft I."/>
            <person name="Vos P."/>
            <person name="Hoheisel J."/>
            <person name="Zimmermann W."/>
            <person name="Wedler H."/>
            <person name="Ridley P."/>
            <person name="Langham S.A."/>
            <person name="McCullagh B."/>
            <person name="Bilham L."/>
            <person name="Robben J."/>
            <person name="Van der Schueren J."/>
            <person name="Grymonprez B."/>
            <person name="Chuang Y.J."/>
            <person name="Vandenbussche F."/>
            <person name="Braeken M."/>
            <person name="Weltjens I."/>
            <person name="Voet M."/>
            <person name="Bastiaens I."/>
            <person name="Aert R."/>
            <person name="Defoor E."/>
            <person name="Weitzenegger T."/>
            <person name="Bothe G."/>
            <person name="Ramsperger U."/>
            <person name="Hilbert H."/>
            <person name="Braun M."/>
            <person name="Holzer E."/>
            <person name="Brandt A."/>
            <person name="Peters S."/>
            <person name="van Staveren M."/>
            <person name="Dirske W."/>
            <person name="Mooijman P."/>
            <person name="Klein Lankhorst R."/>
            <person name="Rose M."/>
            <person name="Hauf J."/>
            <person name="Kotter P."/>
            <person name="Berneiser S."/>
            <person name="Hempel S."/>
            <person name="Feldpausch M."/>
            <person name="Lamberth S."/>
            <person name="Van den Daele H."/>
            <person name="De Keyser A."/>
            <person name="Buysshaert C."/>
            <person name="Gielen J."/>
            <person name="Villarroel R."/>
            <person name="De Clercq R."/>
            <person name="Van Montagu M."/>
            <person name="Rogers J."/>
            <person name="Cronin A."/>
            <person name="Quail M."/>
            <person name="Bray-Allen S."/>
            <person name="Clark L."/>
            <person name="Doggett J."/>
            <person name="Hall S."/>
            <person name="Kay M."/>
            <person name="Lennard N."/>
            <person name="McLay K."/>
            <person name="Mayes R."/>
            <person name="Pettett A."/>
            <person name="Rajandream M.A."/>
            <person name="Lyne M."/>
            <person name="Benes V."/>
            <person name="Rechmann S."/>
            <person name="Borkova D."/>
            <person name="Blocker H."/>
            <person name="Scharfe M."/>
            <person name="Grimm M."/>
            <person name="Lohnert T.H."/>
            <person name="Dose S."/>
            <person name="de Haan M."/>
            <person name="Maarse A."/>
            <person name="Schafer M."/>
            <person name="Muller-Auer S."/>
            <person name="Gabel C."/>
            <person name="Fuchs M."/>
            <person name="Fartmann B."/>
            <person name="Granderath K."/>
            <person name="Dauner D."/>
            <person name="Herzl A."/>
            <person name="Neumann S."/>
            <person name="Argiriou A."/>
            <person name="Vitale D."/>
            <person name="Liguori R."/>
            <person name="Piravandi E."/>
            <person name="Massenet O."/>
            <person name="Quigley F."/>
            <person name="Clabauld G."/>
            <person name="Mundlein A."/>
            <person name="Felber R."/>
            <person name="Schnabl S."/>
            <person name="Hiller R."/>
            <person name="Schmidt W."/>
            <person name="Lecharny A."/>
            <person name="Aubourg S."/>
            <person name="Chefdor F."/>
            <person name="Cooke R."/>
            <person name="Berger C."/>
            <person name="Montfort A."/>
            <person name="Casacuberta E."/>
            <person name="Gibbons T."/>
            <person name="Weber N."/>
            <person name="Vandenbol M."/>
            <person name="Bargues M."/>
            <person name="Terol J."/>
            <person name="Torres A."/>
            <person name="Perez-Perez A."/>
            <person name="Purnelle B."/>
            <person name="Bent E."/>
            <person name="Johnson S."/>
            <person name="Tacon D."/>
            <person name="Jesse T."/>
            <person name="Heijnen L."/>
            <person name="Schwarz S."/>
            <person name="Scholler P."/>
            <person name="Heber S."/>
            <person name="Francs P."/>
            <person name="Bielke C."/>
            <person name="Frishman D."/>
            <person name="Haase D."/>
            <person name="Lemcke K."/>
            <person name="Mewes H.W."/>
            <person name="Stocker S."/>
            <person name="Zaccaria P."/>
            <person name="Bevan M."/>
            <person name="Wilson R.K."/>
            <person name="de la Bastide M."/>
            <person name="Habermann K."/>
            <person name="Parnell L."/>
            <person name="Dedhia N."/>
            <person name="Gnoj L."/>
            <person name="Schutz K."/>
            <person name="Huang E."/>
            <person name="Spiegel L."/>
            <person name="Sehkon M."/>
            <person name="Murray J."/>
            <person name="Sheet P."/>
            <person name="Cordes M."/>
            <person name="Abu-Threideh J."/>
            <person name="Stoneking T."/>
            <person name="Kalicki J."/>
            <person name="Graves T."/>
            <person name="Harmon G."/>
            <person name="Edwards J."/>
            <person name="Latreille P."/>
            <person name="Courtney L."/>
            <person name="Cloud J."/>
            <person name="Abbott A."/>
            <person name="Scott K."/>
            <person name="Johnson D."/>
            <person name="Minx P."/>
            <person name="Bentley D."/>
            <person name="Fulton B."/>
            <person name="Miller N."/>
            <person name="Greco T."/>
            <person name="Kemp K."/>
            <person name="Kramer J."/>
            <person name="Fulton L."/>
            <person name="Mardis E."/>
            <person name="Dante M."/>
            <person name="Pepin K."/>
            <person name="Hillier L."/>
            <person name="Nelson J."/>
            <person name="Spieth J."/>
            <person name="Ryan E."/>
            <person name="Andrews S."/>
            <person name="Geisel C."/>
            <person name="Layman D."/>
            <person name="Du H."/>
            <person name="Ali J."/>
            <person name="Berghoff A."/>
            <person name="Jones K."/>
            <person name="Drone K."/>
            <person name="Cotton M."/>
            <person name="Joshu C."/>
            <person name="Antonoiu B."/>
            <person name="Zidanic M."/>
            <person name="Strong C."/>
            <person name="Sun H."/>
            <person name="Lamar B."/>
            <person name="Yordan C."/>
            <person name="Ma P."/>
            <person name="Zhong J."/>
            <person name="Preston R."/>
            <person name="Vil D."/>
            <person name="Shekher M."/>
            <person name="Matero A."/>
            <person name="Shah R."/>
            <person name="Swaby I.K."/>
            <person name="O'Shaughnessy A."/>
            <person name="Rodriguez M."/>
            <person name="Hoffmann J."/>
            <person name="Till S."/>
            <person name="Granat S."/>
            <person name="Shohdy N."/>
            <person name="Hasegawa A."/>
            <person name="Hameed A."/>
            <person name="Lodhi M."/>
            <person name="Johnson A."/>
            <person name="Chen E."/>
            <person name="Marra M."/>
            <person name="Martienssen R."/>
            <person name="McCombie W.R."/>
        </authorList>
    </citation>
    <scope>NUCLEOTIDE SEQUENCE [LARGE SCALE GENOMIC DNA]</scope>
    <source>
        <strain evidence="6">cv. Columbia</strain>
    </source>
</reference>
<dbReference type="AlphaFoldDB" id="O65509"/>
<dbReference type="ExpressionAtlas" id="O65509">
    <property type="expression patterns" value="baseline and differential"/>
</dbReference>
<feature type="compositionally biased region" description="Polar residues" evidence="1">
    <location>
        <begin position="148"/>
        <end position="162"/>
    </location>
</feature>
<dbReference type="HOGENOM" id="CLU_1637726_0_0_1"/>
<evidence type="ECO:0000313" key="4">
    <source>
        <dbReference type="EMBL" id="CAA18123.1"/>
    </source>
</evidence>
<reference evidence="4" key="1">
    <citation type="submission" date="1998-03" db="EMBL/GenBank/DDBJ databases">
        <authorList>
            <person name="Bevan M."/>
            <person name="Hilbert H."/>
            <person name="Braun M."/>
            <person name="Holzer E."/>
            <person name="Brandt A."/>
            <person name="Duesterhoeft A."/>
            <person name="Hoheisel J."/>
            <person name="Jesse T."/>
            <person name="Heijnen L."/>
            <person name="Vos P."/>
            <person name="Mewes H.W."/>
            <person name="Mayer K."/>
            <person name="Schueller C."/>
        </authorList>
    </citation>
    <scope>NUCLEOTIDE SEQUENCE</scope>
</reference>
<proteinExistence type="predicted"/>
<reference evidence="3" key="5">
    <citation type="submission" date="2011-02" db="EMBL/GenBank/DDBJ databases">
        <authorList>
            <consortium name="TAIR"/>
            <person name="Swarbreck D."/>
            <person name="Lamesch P."/>
            <person name="Wilks C."/>
            <person name="Huala E."/>
        </authorList>
    </citation>
    <scope>NUCLEOTIDE SEQUENCE</scope>
</reference>
<dbReference type="GlyGen" id="O65509">
    <property type="glycosylation" value="1 site"/>
</dbReference>
<dbReference type="PaxDb" id="3702-AT4G36170.1"/>
<organism evidence="4">
    <name type="scientific">Arabidopsis thaliana</name>
    <name type="common">Mouse-ear cress</name>
    <dbReference type="NCBI Taxonomy" id="3702"/>
    <lineage>
        <taxon>Eukaryota</taxon>
        <taxon>Viridiplantae</taxon>
        <taxon>Streptophyta</taxon>
        <taxon>Embryophyta</taxon>
        <taxon>Tracheophyta</taxon>
        <taxon>Spermatophyta</taxon>
        <taxon>Magnoliopsida</taxon>
        <taxon>eudicotyledons</taxon>
        <taxon>Gunneridae</taxon>
        <taxon>Pentapetalae</taxon>
        <taxon>rosids</taxon>
        <taxon>malvids</taxon>
        <taxon>Brassicales</taxon>
        <taxon>Brassicaceae</taxon>
        <taxon>Camelineae</taxon>
        <taxon>Arabidopsis</taxon>
    </lineage>
</organism>
<accession>O65509</accession>
<evidence type="ECO:0000313" key="6">
    <source>
        <dbReference type="Proteomes" id="UP000006548"/>
    </source>
</evidence>
<dbReference type="EMBL" id="CP002687">
    <property type="protein sequence ID" value="AEE86627.1"/>
    <property type="molecule type" value="Genomic_DNA"/>
</dbReference>
<dbReference type="KEGG" id="ath:AT4G36170"/>
<evidence type="ECO:0000313" key="2">
    <source>
        <dbReference type="Araport" id="AT4G36170"/>
    </source>
</evidence>
<sequence>MHIYVYRTLFTRLETKETSRYIKKKKKKSKKDGCVEDDVHRERELILILVISFGECEEKERERMHSFEVYEPAVKREYDPCSKIHMNFDSGLFHVRKRQEPESNNARVYELEARDDISGSTVLFRISSKLLARDKEPTPPTNHFAPLSPSSILTPKNKSSFD</sequence>
<dbReference type="Proteomes" id="UP000006548">
    <property type="component" value="Chromosome 4"/>
</dbReference>
<reference evidence="5" key="4">
    <citation type="submission" date="2000-03" db="EMBL/GenBank/DDBJ databases">
        <authorList>
            <person name="Hilbert H."/>
            <person name="Braun M."/>
            <person name="Holzer E."/>
            <person name="Brandt A."/>
            <person name="Duesterhoeft A."/>
            <person name="Mewes H.W."/>
            <person name="Lemcke K."/>
            <person name="Mayer K.F.X."/>
        </authorList>
    </citation>
    <scope>NUCLEOTIDE SEQUENCE</scope>
</reference>
<gene>
    <name evidence="2 3" type="ordered locus">At4g36170</name>
    <name evidence="4" type="ORF">F23E13.60</name>
    <name evidence="3" type="ORF">F23E13_60</name>
</gene>
<dbReference type="Araport" id="AT4G36170"/>
<evidence type="ECO:0000313" key="3">
    <source>
        <dbReference type="EMBL" id="AEE86627.1"/>
    </source>
</evidence>
<dbReference type="GeneID" id="829774"/>
<protein>
    <submittedName>
        <fullName evidence="5">Uncharacterized protein AT4g36170</fullName>
    </submittedName>
    <submittedName>
        <fullName evidence="4">Uncharacterized protein F23E13.60</fullName>
    </submittedName>
</protein>
<evidence type="ECO:0000313" key="5">
    <source>
        <dbReference type="EMBL" id="CAB81526.1"/>
    </source>
</evidence>
<name>O65509_ARATH</name>
<dbReference type="TAIR" id="AT4G36170"/>
<reference evidence="6" key="7">
    <citation type="journal article" date="2017" name="Plant J.">
        <title>Araport11: a complete reannotation of the Arabidopsis thaliana reference genome.</title>
        <authorList>
            <person name="Cheng C.Y."/>
            <person name="Krishnakumar V."/>
            <person name="Chan A.P."/>
            <person name="Thibaud-Nissen F."/>
            <person name="Schobel S."/>
            <person name="Town C.D."/>
        </authorList>
    </citation>
    <scope>GENOME REANNOTATION</scope>
    <source>
        <strain evidence="6">cv. Columbia</strain>
    </source>
</reference>
<feature type="region of interest" description="Disordered" evidence="1">
    <location>
        <begin position="133"/>
        <end position="162"/>
    </location>
</feature>
<reference evidence="3" key="6">
    <citation type="submission" date="2016-05" db="EMBL/GenBank/DDBJ databases">
        <authorList>
            <person name="Krishnakumar V."/>
            <person name="Cheng C.-Y."/>
            <person name="Chan A.P."/>
            <person name="Schobel S."/>
            <person name="Kim M."/>
            <person name="Ferlanti E.S."/>
            <person name="Belyaeva I."/>
            <person name="Rosen B.D."/>
            <person name="Micklem G."/>
            <person name="Miller J.R."/>
            <person name="Vaughn M."/>
            <person name="Town C.D."/>
        </authorList>
    </citation>
    <scope>NUCLEOTIDE SEQUENCE</scope>
</reference>
<keyword evidence="6" id="KW-1185">Reference proteome</keyword>
<evidence type="ECO:0000256" key="1">
    <source>
        <dbReference type="SAM" id="MobiDB-lite"/>
    </source>
</evidence>
<reference evidence="4" key="2">
    <citation type="submission" date="1998-03" db="EMBL/GenBank/DDBJ databases">
        <authorList>
            <person name="EU Arabidopsis sequencing project"/>
        </authorList>
    </citation>
    <scope>NUCLEOTIDE SEQUENCE</scope>
</reference>
<dbReference type="EMBL" id="AL022141">
    <property type="protein sequence ID" value="CAA18123.1"/>
    <property type="molecule type" value="Genomic_DNA"/>
</dbReference>